<accession>A0AAN7YX15</accession>
<gene>
    <name evidence="1" type="ORF">RRF57_004400</name>
</gene>
<evidence type="ECO:0000313" key="1">
    <source>
        <dbReference type="EMBL" id="KAK5628685.1"/>
    </source>
</evidence>
<dbReference type="Proteomes" id="UP001305414">
    <property type="component" value="Unassembled WGS sequence"/>
</dbReference>
<organism evidence="1 2">
    <name type="scientific">Xylaria bambusicola</name>
    <dbReference type="NCBI Taxonomy" id="326684"/>
    <lineage>
        <taxon>Eukaryota</taxon>
        <taxon>Fungi</taxon>
        <taxon>Dikarya</taxon>
        <taxon>Ascomycota</taxon>
        <taxon>Pezizomycotina</taxon>
        <taxon>Sordariomycetes</taxon>
        <taxon>Xylariomycetidae</taxon>
        <taxon>Xylariales</taxon>
        <taxon>Xylariaceae</taxon>
        <taxon>Xylaria</taxon>
    </lineage>
</organism>
<name>A0AAN7YX15_9PEZI</name>
<dbReference type="EMBL" id="JAWHQM010000009">
    <property type="protein sequence ID" value="KAK5628685.1"/>
    <property type="molecule type" value="Genomic_DNA"/>
</dbReference>
<comment type="caution">
    <text evidence="1">The sequence shown here is derived from an EMBL/GenBank/DDBJ whole genome shotgun (WGS) entry which is preliminary data.</text>
</comment>
<reference evidence="1 2" key="1">
    <citation type="submission" date="2023-10" db="EMBL/GenBank/DDBJ databases">
        <title>Draft genome sequence of Xylaria bambusicola isolate GMP-LS, the root and basal stem rot pathogen of sugarcane in Indonesia.</title>
        <authorList>
            <person name="Selvaraj P."/>
            <person name="Muralishankar V."/>
            <person name="Muruganantham S."/>
            <person name="Sp S."/>
            <person name="Haryani S."/>
            <person name="Lau K.J.X."/>
            <person name="Naqvi N.I."/>
        </authorList>
    </citation>
    <scope>NUCLEOTIDE SEQUENCE [LARGE SCALE GENOMIC DNA]</scope>
    <source>
        <strain evidence="1">GMP-LS</strain>
    </source>
</reference>
<dbReference type="AlphaFoldDB" id="A0AAN7YX15"/>
<proteinExistence type="predicted"/>
<keyword evidence="2" id="KW-1185">Reference proteome</keyword>
<evidence type="ECO:0000313" key="2">
    <source>
        <dbReference type="Proteomes" id="UP001305414"/>
    </source>
</evidence>
<protein>
    <submittedName>
        <fullName evidence="1">Uncharacterized protein</fullName>
    </submittedName>
</protein>
<sequence length="147" mass="16505">MFKEFIFWSIGNPSRLGRDPPSESKTRLDNGRSEDWDVVVRRAGERRCERSDVSSQTNCPQPKAWSGRGWGLRMIRDAATLAESRKRYSGFAVRSLARPSVRSFEHSVQASSSGRSAFGLNGSKHRERIIASGWHSQQIASGSSLRH</sequence>